<dbReference type="RefSeq" id="WP_074789320.1">
    <property type="nucleotide sequence ID" value="NZ_FNZX01000004.1"/>
</dbReference>
<dbReference type="InterPro" id="IPR051313">
    <property type="entry name" value="Bact_iron-sidero_bind"/>
</dbReference>
<protein>
    <submittedName>
        <fullName evidence="7">Iron complex transport system substrate-binding protein</fullName>
    </submittedName>
</protein>
<evidence type="ECO:0000259" key="6">
    <source>
        <dbReference type="PROSITE" id="PS50983"/>
    </source>
</evidence>
<comment type="similarity">
    <text evidence="2">Belongs to the bacterial solute-binding protein 8 family.</text>
</comment>
<dbReference type="Pfam" id="PF01497">
    <property type="entry name" value="Peripla_BP_2"/>
    <property type="match status" value="1"/>
</dbReference>
<keyword evidence="8" id="KW-1185">Reference proteome</keyword>
<keyword evidence="3" id="KW-0813">Transport</keyword>
<dbReference type="GO" id="GO:0030288">
    <property type="term" value="C:outer membrane-bounded periplasmic space"/>
    <property type="evidence" value="ECO:0007669"/>
    <property type="project" value="TreeGrafter"/>
</dbReference>
<dbReference type="Proteomes" id="UP000182321">
    <property type="component" value="Unassembled WGS sequence"/>
</dbReference>
<dbReference type="Gene3D" id="3.40.50.1980">
    <property type="entry name" value="Nitrogenase molybdenum iron protein domain"/>
    <property type="match status" value="2"/>
</dbReference>
<evidence type="ECO:0000256" key="2">
    <source>
        <dbReference type="ARBA" id="ARBA00008814"/>
    </source>
</evidence>
<reference evidence="8" key="1">
    <citation type="submission" date="2016-10" db="EMBL/GenBank/DDBJ databases">
        <authorList>
            <person name="Varghese N."/>
        </authorList>
    </citation>
    <scope>NUCLEOTIDE SEQUENCE [LARGE SCALE GENOMIC DNA]</scope>
    <source>
        <strain evidence="8">ACV-9</strain>
    </source>
</reference>
<dbReference type="PROSITE" id="PS50983">
    <property type="entry name" value="FE_B12_PBP"/>
    <property type="match status" value="1"/>
</dbReference>
<feature type="signal peptide" evidence="5">
    <location>
        <begin position="1"/>
        <end position="20"/>
    </location>
</feature>
<evidence type="ECO:0000256" key="4">
    <source>
        <dbReference type="ARBA" id="ARBA00022729"/>
    </source>
</evidence>
<comment type="subcellular location">
    <subcellularLocation>
        <location evidence="1">Cell envelope</location>
    </subcellularLocation>
</comment>
<evidence type="ECO:0000313" key="8">
    <source>
        <dbReference type="Proteomes" id="UP000182321"/>
    </source>
</evidence>
<evidence type="ECO:0000256" key="1">
    <source>
        <dbReference type="ARBA" id="ARBA00004196"/>
    </source>
</evidence>
<dbReference type="PROSITE" id="PS51257">
    <property type="entry name" value="PROKAR_LIPOPROTEIN"/>
    <property type="match status" value="1"/>
</dbReference>
<dbReference type="CDD" id="cd01146">
    <property type="entry name" value="FhuD"/>
    <property type="match status" value="1"/>
</dbReference>
<evidence type="ECO:0000256" key="3">
    <source>
        <dbReference type="ARBA" id="ARBA00022448"/>
    </source>
</evidence>
<dbReference type="AlphaFoldDB" id="A0A1H7GEK6"/>
<accession>A0A1H7GEK6</accession>
<proteinExistence type="inferred from homology"/>
<evidence type="ECO:0000256" key="5">
    <source>
        <dbReference type="SAM" id="SignalP"/>
    </source>
</evidence>
<gene>
    <name evidence="7" type="ORF">SAMN02910377_00746</name>
</gene>
<evidence type="ECO:0000313" key="7">
    <source>
        <dbReference type="EMBL" id="SEK36696.1"/>
    </source>
</evidence>
<dbReference type="PANTHER" id="PTHR30532">
    <property type="entry name" value="IRON III DICITRATE-BINDING PERIPLASMIC PROTEIN"/>
    <property type="match status" value="1"/>
</dbReference>
<feature type="domain" description="Fe/B12 periplasmic-binding" evidence="6">
    <location>
        <begin position="69"/>
        <end position="347"/>
    </location>
</feature>
<sequence length="352" mass="37921">MRKKLLSLIAAVSVFSTALVGCGSTDTATTSDTGSADSANTEVTGDDSAFPITIEHAFGETTIESKPERVVTLSWANQDAILALGVVPVGVSAANYGLMTDNKLHLWTDEAFAELGETNPNVFDDETGWDYEAIAAAEPDVIIASYSGFTEEEYNLLSEIAPVVPYIETAWKTNWRDQTIVNATAIGMKAEGEKLVEETDALISEKLEQYPELEGKTAGYFWISQDDMSTFYAYLPNDPRASYLNDLGLETPDSILSLAETSEDFSVTISRENSDLLNDVDIMIVYGDEGLLEAMQADALMSQIPAVKNGAVVLLDSNSALAAATTPSILSIPYAIDDYLSLLSEAANNINE</sequence>
<dbReference type="InterPro" id="IPR002491">
    <property type="entry name" value="ABC_transptr_periplasmic_BD"/>
</dbReference>
<keyword evidence="4 5" id="KW-0732">Signal</keyword>
<dbReference type="GO" id="GO:1901678">
    <property type="term" value="P:iron coordination entity transport"/>
    <property type="evidence" value="ECO:0007669"/>
    <property type="project" value="UniProtKB-ARBA"/>
</dbReference>
<dbReference type="PANTHER" id="PTHR30532:SF24">
    <property type="entry name" value="FERRIC ENTEROBACTIN-BINDING PERIPLASMIC PROTEIN FEPB"/>
    <property type="match status" value="1"/>
</dbReference>
<dbReference type="SUPFAM" id="SSF53807">
    <property type="entry name" value="Helical backbone' metal receptor"/>
    <property type="match status" value="1"/>
</dbReference>
<dbReference type="EMBL" id="FNZX01000004">
    <property type="protein sequence ID" value="SEK36696.1"/>
    <property type="molecule type" value="Genomic_DNA"/>
</dbReference>
<feature type="chain" id="PRO_5039296600" evidence="5">
    <location>
        <begin position="21"/>
        <end position="352"/>
    </location>
</feature>
<name>A0A1H7GEK6_9FIRM</name>
<organism evidence="7 8">
    <name type="scientific">Pseudobutyrivibrio ruminis</name>
    <dbReference type="NCBI Taxonomy" id="46206"/>
    <lineage>
        <taxon>Bacteria</taxon>
        <taxon>Bacillati</taxon>
        <taxon>Bacillota</taxon>
        <taxon>Clostridia</taxon>
        <taxon>Lachnospirales</taxon>
        <taxon>Lachnospiraceae</taxon>
        <taxon>Pseudobutyrivibrio</taxon>
    </lineage>
</organism>